<dbReference type="PANTHER" id="PTHR33279">
    <property type="entry name" value="SULFUR CARRIER PROTEIN YEDF-RELATED"/>
    <property type="match status" value="1"/>
</dbReference>
<evidence type="ECO:0000256" key="2">
    <source>
        <dbReference type="ARBA" id="ARBA00022490"/>
    </source>
</evidence>
<dbReference type="InterPro" id="IPR036868">
    <property type="entry name" value="TusA-like_sf"/>
</dbReference>
<dbReference type="SUPFAM" id="SSF64307">
    <property type="entry name" value="SirA-like"/>
    <property type="match status" value="1"/>
</dbReference>
<keyword evidence="5" id="KW-0808">Transferase</keyword>
<organism evidence="5 6">
    <name type="scientific">Vibrio mytili</name>
    <dbReference type="NCBI Taxonomy" id="50718"/>
    <lineage>
        <taxon>Bacteria</taxon>
        <taxon>Pseudomonadati</taxon>
        <taxon>Pseudomonadota</taxon>
        <taxon>Gammaproteobacteria</taxon>
        <taxon>Vibrionales</taxon>
        <taxon>Vibrionaceae</taxon>
        <taxon>Vibrio</taxon>
    </lineage>
</organism>
<accession>A0A0C3I9H3</accession>
<dbReference type="RefSeq" id="WP_041154741.1">
    <property type="nucleotide sequence ID" value="NZ_CBCRVP010000007.1"/>
</dbReference>
<evidence type="ECO:0000313" key="6">
    <source>
        <dbReference type="Proteomes" id="UP000031977"/>
    </source>
</evidence>
<dbReference type="AlphaFoldDB" id="A0A0C3I9H3"/>
<evidence type="ECO:0000313" key="5">
    <source>
        <dbReference type="EMBL" id="KIN11620.1"/>
    </source>
</evidence>
<dbReference type="GO" id="GO:0097163">
    <property type="term" value="F:sulfur carrier activity"/>
    <property type="evidence" value="ECO:0007669"/>
    <property type="project" value="UniProtKB-UniRule"/>
</dbReference>
<dbReference type="Gene3D" id="3.30.110.40">
    <property type="entry name" value="TusA-like domain"/>
    <property type="match status" value="1"/>
</dbReference>
<dbReference type="InterPro" id="IPR001455">
    <property type="entry name" value="TusA-like"/>
</dbReference>
<dbReference type="Pfam" id="PF01206">
    <property type="entry name" value="TusA"/>
    <property type="match status" value="1"/>
</dbReference>
<gene>
    <name evidence="3" type="primary">tusA</name>
    <name evidence="5" type="ORF">SU60_05925</name>
</gene>
<comment type="function">
    <text evidence="3">Sulfur carrier protein which probably makes part of a sulfur-relay system.</text>
</comment>
<dbReference type="GO" id="GO:0016740">
    <property type="term" value="F:transferase activity"/>
    <property type="evidence" value="ECO:0007669"/>
    <property type="project" value="UniProtKB-KW"/>
</dbReference>
<dbReference type="NCBIfam" id="NF001423">
    <property type="entry name" value="PRK00299.1"/>
    <property type="match status" value="1"/>
</dbReference>
<evidence type="ECO:0000256" key="1">
    <source>
        <dbReference type="ARBA" id="ARBA00008984"/>
    </source>
</evidence>
<comment type="caution">
    <text evidence="5">The sequence shown here is derived from an EMBL/GenBank/DDBJ whole genome shotgun (WGS) entry which is preliminary data.</text>
</comment>
<protein>
    <recommendedName>
        <fullName evidence="3">Sulfur carrier protein TusA</fullName>
    </recommendedName>
</protein>
<feature type="domain" description="UPF0033" evidence="4">
    <location>
        <begin position="7"/>
        <end position="31"/>
    </location>
</feature>
<sequence>MNVDQFIDVMGLRCPEPLMVVRRAIRRMGPGETLEVKADDPATTRDIPDFCRHMDHHLVESEVTSPPYKYIIKKQI</sequence>
<dbReference type="OrthoDB" id="9797352at2"/>
<reference evidence="5 6" key="1">
    <citation type="submission" date="2015-01" db="EMBL/GenBank/DDBJ databases">
        <title>Draft genome of Vibrio mytili type strain CAIM 528.</title>
        <authorList>
            <person name="Gonzalez-Castillo A."/>
            <person name="Gomez-Gil B."/>
            <person name="Enciso-Ibarra J."/>
        </authorList>
    </citation>
    <scope>NUCLEOTIDE SEQUENCE [LARGE SCALE GENOMIC DNA]</scope>
    <source>
        <strain evidence="5 6">CAIM 528</strain>
    </source>
</reference>
<comment type="subcellular location">
    <subcellularLocation>
        <location evidence="3">Cytoplasm</location>
    </subcellularLocation>
</comment>
<dbReference type="STRING" id="50718.SU60_05925"/>
<comment type="similarity">
    <text evidence="1 3">Belongs to the sulfur carrier protein TusA family.</text>
</comment>
<evidence type="ECO:0000256" key="3">
    <source>
        <dbReference type="HAMAP-Rule" id="MF_00413"/>
    </source>
</evidence>
<dbReference type="PROSITE" id="PS01148">
    <property type="entry name" value="UPF0033"/>
    <property type="match status" value="1"/>
</dbReference>
<name>A0A0C3I9H3_9VIBR</name>
<feature type="active site" description="Cysteine persulfide intermediate" evidence="3">
    <location>
        <position position="14"/>
    </location>
</feature>
<keyword evidence="2 3" id="KW-0963">Cytoplasm</keyword>
<dbReference type="Proteomes" id="UP000031977">
    <property type="component" value="Unassembled WGS sequence"/>
</dbReference>
<dbReference type="GO" id="GO:0005737">
    <property type="term" value="C:cytoplasm"/>
    <property type="evidence" value="ECO:0007669"/>
    <property type="project" value="UniProtKB-SubCell"/>
</dbReference>
<proteinExistence type="inferred from homology"/>
<dbReference type="HAMAP" id="MF_00413">
    <property type="entry name" value="Thiourid_synth_A"/>
    <property type="match status" value="1"/>
</dbReference>
<dbReference type="EMBL" id="JXOK01000015">
    <property type="protein sequence ID" value="KIN11620.1"/>
    <property type="molecule type" value="Genomic_DNA"/>
</dbReference>
<dbReference type="GO" id="GO:0002143">
    <property type="term" value="P:tRNA wobble position uridine thiolation"/>
    <property type="evidence" value="ECO:0007669"/>
    <property type="project" value="InterPro"/>
</dbReference>
<keyword evidence="6" id="KW-1185">Reference proteome</keyword>
<dbReference type="PANTHER" id="PTHR33279:SF2">
    <property type="entry name" value="SULFUR CARRIER PROTEIN TUSA"/>
    <property type="match status" value="1"/>
</dbReference>
<evidence type="ECO:0000259" key="4">
    <source>
        <dbReference type="PROSITE" id="PS01148"/>
    </source>
</evidence>
<dbReference type="InterPro" id="IPR022931">
    <property type="entry name" value="Sulphur_carrier_TusA"/>
</dbReference>